<evidence type="ECO:0000256" key="2">
    <source>
        <dbReference type="ARBA" id="ARBA00009010"/>
    </source>
</evidence>
<keyword evidence="5 9" id="KW-0256">Endoplasmic reticulum</keyword>
<feature type="transmembrane region" description="Helical" evidence="12">
    <location>
        <begin position="412"/>
        <end position="435"/>
    </location>
</feature>
<evidence type="ECO:0000256" key="11">
    <source>
        <dbReference type="SAM" id="MobiDB-lite"/>
    </source>
</evidence>
<keyword evidence="6 12" id="KW-1133">Transmembrane helix</keyword>
<protein>
    <recommendedName>
        <fullName evidence="9">O-acyltransferase</fullName>
    </recommendedName>
</protein>
<accession>A0AA85JDM8</accession>
<dbReference type="GO" id="GO:0005789">
    <property type="term" value="C:endoplasmic reticulum membrane"/>
    <property type="evidence" value="ECO:0007669"/>
    <property type="project" value="UniProtKB-SubCell"/>
</dbReference>
<comment type="similarity">
    <text evidence="2 9">Belongs to the membrane-bound acyltransferase family. Sterol o-acyltransferase subfamily.</text>
</comment>
<keyword evidence="7 9" id="KW-0472">Membrane</keyword>
<dbReference type="PANTHER" id="PTHR10408:SF8">
    <property type="entry name" value="O-ACYLTRANSFERASE"/>
    <property type="match status" value="1"/>
</dbReference>
<dbReference type="GO" id="GO:0008203">
    <property type="term" value="P:cholesterol metabolic process"/>
    <property type="evidence" value="ECO:0007669"/>
    <property type="project" value="TreeGrafter"/>
</dbReference>
<feature type="active site" evidence="10">
    <location>
        <position position="510"/>
    </location>
</feature>
<dbReference type="AlphaFoldDB" id="A0AA85JDM8"/>
<dbReference type="PIRSF" id="PIRSF000439">
    <property type="entry name" value="Oat_ACAT_DAG_ARE"/>
    <property type="match status" value="1"/>
</dbReference>
<feature type="region of interest" description="Disordered" evidence="11">
    <location>
        <begin position="1"/>
        <end position="30"/>
    </location>
</feature>
<dbReference type="WBParaSite" id="TREG1_18650.1">
    <property type="protein sequence ID" value="TREG1_18650.1"/>
    <property type="gene ID" value="TREG1_18650"/>
</dbReference>
<evidence type="ECO:0000256" key="10">
    <source>
        <dbReference type="PIRSR" id="PIRSR000439-1"/>
    </source>
</evidence>
<keyword evidence="13" id="KW-1185">Reference proteome</keyword>
<evidence type="ECO:0000256" key="8">
    <source>
        <dbReference type="ARBA" id="ARBA00023315"/>
    </source>
</evidence>
<feature type="compositionally biased region" description="Acidic residues" evidence="11">
    <location>
        <begin position="1"/>
        <end position="15"/>
    </location>
</feature>
<proteinExistence type="inferred from homology"/>
<evidence type="ECO:0000256" key="1">
    <source>
        <dbReference type="ARBA" id="ARBA00004477"/>
    </source>
</evidence>
<evidence type="ECO:0000313" key="14">
    <source>
        <dbReference type="WBParaSite" id="TREG1_18650.1"/>
    </source>
</evidence>
<feature type="transmembrane region" description="Helical" evidence="12">
    <location>
        <begin position="367"/>
        <end position="391"/>
    </location>
</feature>
<evidence type="ECO:0000256" key="9">
    <source>
        <dbReference type="PIRNR" id="PIRNR000439"/>
    </source>
</evidence>
<comment type="subcellular location">
    <subcellularLocation>
        <location evidence="1 9">Endoplasmic reticulum membrane</location>
        <topology evidence="1 9">Multi-pass membrane protein</topology>
    </subcellularLocation>
</comment>
<name>A0AA85JDM8_TRIRE</name>
<dbReference type="Pfam" id="PF03062">
    <property type="entry name" value="MBOAT"/>
    <property type="match status" value="1"/>
</dbReference>
<dbReference type="Proteomes" id="UP000050795">
    <property type="component" value="Unassembled WGS sequence"/>
</dbReference>
<feature type="transmembrane region" description="Helical" evidence="12">
    <location>
        <begin position="209"/>
        <end position="228"/>
    </location>
</feature>
<keyword evidence="8 9" id="KW-0012">Acyltransferase</keyword>
<evidence type="ECO:0000256" key="12">
    <source>
        <dbReference type="SAM" id="Phobius"/>
    </source>
</evidence>
<feature type="region of interest" description="Disordered" evidence="11">
    <location>
        <begin position="301"/>
        <end position="330"/>
    </location>
</feature>
<reference evidence="14" key="2">
    <citation type="submission" date="2023-11" db="UniProtKB">
        <authorList>
            <consortium name="WormBaseParasite"/>
        </authorList>
    </citation>
    <scope>IDENTIFICATION</scope>
</reference>
<feature type="compositionally biased region" description="Basic and acidic residues" evidence="11">
    <location>
        <begin position="16"/>
        <end position="30"/>
    </location>
</feature>
<dbReference type="PANTHER" id="PTHR10408">
    <property type="entry name" value="STEROL O-ACYLTRANSFERASE"/>
    <property type="match status" value="1"/>
</dbReference>
<evidence type="ECO:0000256" key="5">
    <source>
        <dbReference type="ARBA" id="ARBA00022824"/>
    </source>
</evidence>
<organism evidence="13 14">
    <name type="scientific">Trichobilharzia regenti</name>
    <name type="common">Nasal bird schistosome</name>
    <dbReference type="NCBI Taxonomy" id="157069"/>
    <lineage>
        <taxon>Eukaryota</taxon>
        <taxon>Metazoa</taxon>
        <taxon>Spiralia</taxon>
        <taxon>Lophotrochozoa</taxon>
        <taxon>Platyhelminthes</taxon>
        <taxon>Trematoda</taxon>
        <taxon>Digenea</taxon>
        <taxon>Strigeidida</taxon>
        <taxon>Schistosomatoidea</taxon>
        <taxon>Schistosomatidae</taxon>
        <taxon>Trichobilharzia</taxon>
    </lineage>
</organism>
<evidence type="ECO:0000313" key="13">
    <source>
        <dbReference type="Proteomes" id="UP000050795"/>
    </source>
</evidence>
<keyword evidence="4 12" id="KW-0812">Transmembrane</keyword>
<evidence type="ECO:0000256" key="6">
    <source>
        <dbReference type="ARBA" id="ARBA00022989"/>
    </source>
</evidence>
<keyword evidence="3 9" id="KW-0808">Transferase</keyword>
<dbReference type="InterPro" id="IPR004299">
    <property type="entry name" value="MBOAT_fam"/>
</dbReference>
<sequence>MKQNIEDTEDMPSEEMELRQRNDKTNHDKDIKCAFSSSPMVPMMTTSTLSMMKFTPNISEQHTPLQVNTQTSDNDKQKLIHDVVWSDLAEQFRLNLITQLDDHLKVSLSDLVSTAISRENNLQSTQNLNDWMTDKHKNGGHSVNSRSLPTKHYRTRDSVLTTLFQISHIRTVYNIFIAVTIIFSANTVIQDFIDPKVNLYAYNMDILRFAFVLYYFYSILGVLLWITYRPNIGKKVCSLDWIFLICYILYQVAFFTTSFLFTLSSDLPPASTTIVTGEQVRLMMKSHAFVRHAISIIFEEDQNESTSPSPTSSLTKTSTTNNHNNHNSNHSNLSDDIDEFPNFSRYLYFLFAPTLVYRERYPRTRYIRWYFVFSNFLQVIVCFIFSYYIFMRFCFLQFSQLGKLSEFSFKKYILTSTACILPGGLLMLIAFYSFLHSWLNAFAEMLRFGDRLFYKDWWNATTFSVWYRTWNVIVHDWLYTYVYRDIQILLGNRSRTLAATIVFWLSAAVHEYILMVSLRYCLPVLFLFFVVGGYVLFFVQGSGRSWNVAIWISLFTGWGQMICLYSMEWYARKNCPPVLDTWLNFFMPHIIFCPSINGTRYG</sequence>
<feature type="transmembrane region" description="Helical" evidence="12">
    <location>
        <begin position="171"/>
        <end position="189"/>
    </location>
</feature>
<feature type="transmembrane region" description="Helical" evidence="12">
    <location>
        <begin position="240"/>
        <end position="261"/>
    </location>
</feature>
<evidence type="ECO:0000256" key="3">
    <source>
        <dbReference type="ARBA" id="ARBA00022679"/>
    </source>
</evidence>
<evidence type="ECO:0000256" key="7">
    <source>
        <dbReference type="ARBA" id="ARBA00023136"/>
    </source>
</evidence>
<dbReference type="InterPro" id="IPR014371">
    <property type="entry name" value="Oat_ACAT_DAG_ARE"/>
</dbReference>
<evidence type="ECO:0000256" key="4">
    <source>
        <dbReference type="ARBA" id="ARBA00022692"/>
    </source>
</evidence>
<feature type="transmembrane region" description="Helical" evidence="12">
    <location>
        <begin position="545"/>
        <end position="565"/>
    </location>
</feature>
<feature type="compositionally biased region" description="Low complexity" evidence="11">
    <location>
        <begin position="305"/>
        <end position="330"/>
    </location>
</feature>
<dbReference type="GO" id="GO:0008374">
    <property type="term" value="F:O-acyltransferase activity"/>
    <property type="evidence" value="ECO:0007669"/>
    <property type="project" value="InterPro"/>
</dbReference>
<reference evidence="13" key="1">
    <citation type="submission" date="2022-06" db="EMBL/GenBank/DDBJ databases">
        <authorList>
            <person name="Berger JAMES D."/>
            <person name="Berger JAMES D."/>
        </authorList>
    </citation>
    <scope>NUCLEOTIDE SEQUENCE [LARGE SCALE GENOMIC DNA]</scope>
</reference>
<feature type="transmembrane region" description="Helical" evidence="12">
    <location>
        <begin position="520"/>
        <end position="539"/>
    </location>
</feature>